<keyword evidence="5 10" id="KW-0413">Isomerase</keyword>
<comment type="caution">
    <text evidence="14">The sequence shown here is derived from an EMBL/GenBank/DDBJ whole genome shotgun (WGS) entry which is preliminary data.</text>
</comment>
<evidence type="ECO:0000256" key="2">
    <source>
        <dbReference type="ARBA" id="ARBA00007656"/>
    </source>
</evidence>
<gene>
    <name evidence="14" type="ORF">HaLaN_17211</name>
</gene>
<dbReference type="FunFam" id="3.10.50.40:FF:000010">
    <property type="entry name" value="Peptidyl-prolyl cis-trans isomerase Pin1"/>
    <property type="match status" value="1"/>
</dbReference>
<dbReference type="Pfam" id="PF00639">
    <property type="entry name" value="Rotamase"/>
    <property type="match status" value="1"/>
</dbReference>
<evidence type="ECO:0000256" key="8">
    <source>
        <dbReference type="ARBA" id="ARBA00068734"/>
    </source>
</evidence>
<dbReference type="Proteomes" id="UP000485058">
    <property type="component" value="Unassembled WGS sequence"/>
</dbReference>
<evidence type="ECO:0000256" key="11">
    <source>
        <dbReference type="SAM" id="MobiDB-lite"/>
    </source>
</evidence>
<dbReference type="PANTHER" id="PTHR10657:SF4">
    <property type="entry name" value="PEPTIDYL-PROLYL CIS-TRANS ISOMERASE-RELATED"/>
    <property type="match status" value="1"/>
</dbReference>
<name>A0A699ZE57_HAELA</name>
<dbReference type="InterPro" id="IPR008984">
    <property type="entry name" value="SMAD_FHA_dom_sf"/>
</dbReference>
<evidence type="ECO:0000256" key="6">
    <source>
        <dbReference type="ARBA" id="ARBA00054757"/>
    </source>
</evidence>
<dbReference type="SUPFAM" id="SSF49879">
    <property type="entry name" value="SMAD/FHA domain"/>
    <property type="match status" value="1"/>
</dbReference>
<evidence type="ECO:0000256" key="5">
    <source>
        <dbReference type="ARBA" id="ARBA00023235"/>
    </source>
</evidence>
<keyword evidence="15" id="KW-1185">Reference proteome</keyword>
<reference evidence="14 15" key="1">
    <citation type="submission" date="2020-02" db="EMBL/GenBank/DDBJ databases">
        <title>Draft genome sequence of Haematococcus lacustris strain NIES-144.</title>
        <authorList>
            <person name="Morimoto D."/>
            <person name="Nakagawa S."/>
            <person name="Yoshida T."/>
            <person name="Sawayama S."/>
        </authorList>
    </citation>
    <scope>NUCLEOTIDE SEQUENCE [LARGE SCALE GENOMIC DNA]</scope>
    <source>
        <strain evidence="14 15">NIES-144</strain>
    </source>
</reference>
<evidence type="ECO:0000313" key="14">
    <source>
        <dbReference type="EMBL" id="GFH20135.1"/>
    </source>
</evidence>
<dbReference type="InterPro" id="IPR051370">
    <property type="entry name" value="PPIase_Pin1"/>
</dbReference>
<evidence type="ECO:0000259" key="12">
    <source>
        <dbReference type="PROSITE" id="PS50006"/>
    </source>
</evidence>
<feature type="domain" description="PpiC" evidence="13">
    <location>
        <begin position="211"/>
        <end position="322"/>
    </location>
</feature>
<dbReference type="PROSITE" id="PS01096">
    <property type="entry name" value="PPIC_PPIASE_1"/>
    <property type="match status" value="1"/>
</dbReference>
<dbReference type="Pfam" id="PF00498">
    <property type="entry name" value="FHA"/>
    <property type="match status" value="1"/>
</dbReference>
<evidence type="ECO:0000313" key="15">
    <source>
        <dbReference type="Proteomes" id="UP000485058"/>
    </source>
</evidence>
<sequence>MSTETHDMYCFKAFCISFSTRDAHPTSGWLLDHRFRLKKDGALAKEGCGVLLVRKAWFLNIIIVVRPGRIRMAFSPPPWADQPCRVASLQIQSLDSSETLAIDTKPWFTLGRVNQDIDLQHQSCSRLHAALVHHTDGRLFVIDLQSAQGTFLDGKPVPAYKPTCLKDGATLTFAALPTRFIVTVESAGEKRSRSEAKQGTGSNSRRKSDPAMSVRASHLLVKHKDSRRPSSWKEPVVTRTQEEALDMIKAFHGQLVRGEADFATLASKESHCSSAQRGGDLGTFSSGQMQKPFEDATFALKVGELSGPVFTDSGVHLILRTA</sequence>
<keyword evidence="4 10" id="KW-0697">Rotamase</keyword>
<evidence type="ECO:0000259" key="13">
    <source>
        <dbReference type="PROSITE" id="PS50198"/>
    </source>
</evidence>
<evidence type="ECO:0000256" key="3">
    <source>
        <dbReference type="ARBA" id="ARBA00013194"/>
    </source>
</evidence>
<dbReference type="SUPFAM" id="SSF54534">
    <property type="entry name" value="FKBP-like"/>
    <property type="match status" value="1"/>
</dbReference>
<feature type="region of interest" description="Disordered" evidence="11">
    <location>
        <begin position="187"/>
        <end position="237"/>
    </location>
</feature>
<evidence type="ECO:0000256" key="4">
    <source>
        <dbReference type="ARBA" id="ARBA00023110"/>
    </source>
</evidence>
<dbReference type="SMART" id="SM00240">
    <property type="entry name" value="FHA"/>
    <property type="match status" value="1"/>
</dbReference>
<comment type="catalytic activity">
    <reaction evidence="1">
        <text>[protein]-peptidylproline (omega=180) = [protein]-peptidylproline (omega=0)</text>
        <dbReference type="Rhea" id="RHEA:16237"/>
        <dbReference type="Rhea" id="RHEA-COMP:10747"/>
        <dbReference type="Rhea" id="RHEA-COMP:10748"/>
        <dbReference type="ChEBI" id="CHEBI:83833"/>
        <dbReference type="ChEBI" id="CHEBI:83834"/>
        <dbReference type="EC" id="5.2.1.8"/>
    </reaction>
</comment>
<dbReference type="Gene3D" id="3.10.50.40">
    <property type="match status" value="1"/>
</dbReference>
<dbReference type="InterPro" id="IPR000297">
    <property type="entry name" value="PPIase_PpiC"/>
</dbReference>
<dbReference type="InterPro" id="IPR046357">
    <property type="entry name" value="PPIase_dom_sf"/>
</dbReference>
<dbReference type="GO" id="GO:0005829">
    <property type="term" value="C:cytosol"/>
    <property type="evidence" value="ECO:0007669"/>
    <property type="project" value="TreeGrafter"/>
</dbReference>
<evidence type="ECO:0000256" key="1">
    <source>
        <dbReference type="ARBA" id="ARBA00000971"/>
    </source>
</evidence>
<feature type="compositionally biased region" description="Basic and acidic residues" evidence="11">
    <location>
        <begin position="187"/>
        <end position="196"/>
    </location>
</feature>
<dbReference type="EC" id="5.2.1.8" evidence="3"/>
<evidence type="ECO:0000256" key="7">
    <source>
        <dbReference type="ARBA" id="ARBA00067941"/>
    </source>
</evidence>
<dbReference type="AlphaFoldDB" id="A0A699ZE57"/>
<dbReference type="GO" id="GO:0003755">
    <property type="term" value="F:peptidyl-prolyl cis-trans isomerase activity"/>
    <property type="evidence" value="ECO:0007669"/>
    <property type="project" value="UniProtKB-KW"/>
</dbReference>
<dbReference type="EMBL" id="BLLF01001581">
    <property type="protein sequence ID" value="GFH20135.1"/>
    <property type="molecule type" value="Genomic_DNA"/>
</dbReference>
<proteinExistence type="inferred from homology"/>
<dbReference type="PROSITE" id="PS50198">
    <property type="entry name" value="PPIC_PPIASE_2"/>
    <property type="match status" value="1"/>
</dbReference>
<dbReference type="Gene3D" id="2.60.200.20">
    <property type="match status" value="1"/>
</dbReference>
<dbReference type="GO" id="GO:0005634">
    <property type="term" value="C:nucleus"/>
    <property type="evidence" value="ECO:0007669"/>
    <property type="project" value="TreeGrafter"/>
</dbReference>
<dbReference type="PANTHER" id="PTHR10657">
    <property type="entry name" value="PEPTIDYL-PROLYL CIS-TRANS ISOMERASE"/>
    <property type="match status" value="1"/>
</dbReference>
<protein>
    <recommendedName>
        <fullName evidence="8">Peptidyl-prolyl cis-trans isomerase Pin1</fullName>
        <ecNumber evidence="3">5.2.1.8</ecNumber>
    </recommendedName>
    <alternativeName>
        <fullName evidence="7">Peptidyl-prolyl cis-trans isomerase pin1</fullName>
    </alternativeName>
    <alternativeName>
        <fullName evidence="9">Rotamase Pin1</fullName>
    </alternativeName>
</protein>
<dbReference type="PROSITE" id="PS50006">
    <property type="entry name" value="FHA_DOMAIN"/>
    <property type="match status" value="1"/>
</dbReference>
<evidence type="ECO:0000256" key="9">
    <source>
        <dbReference type="ARBA" id="ARBA00076027"/>
    </source>
</evidence>
<comment type="function">
    <text evidence="6">Prolyl cis/trans isomerase with specificity for phospho-Ser-Pro bonds.</text>
</comment>
<dbReference type="InterPro" id="IPR023058">
    <property type="entry name" value="PPIase_PpiC_CS"/>
</dbReference>
<organism evidence="14 15">
    <name type="scientific">Haematococcus lacustris</name>
    <name type="common">Green alga</name>
    <name type="synonym">Haematococcus pluvialis</name>
    <dbReference type="NCBI Taxonomy" id="44745"/>
    <lineage>
        <taxon>Eukaryota</taxon>
        <taxon>Viridiplantae</taxon>
        <taxon>Chlorophyta</taxon>
        <taxon>core chlorophytes</taxon>
        <taxon>Chlorophyceae</taxon>
        <taxon>CS clade</taxon>
        <taxon>Chlamydomonadales</taxon>
        <taxon>Haematococcaceae</taxon>
        <taxon>Haematococcus</taxon>
    </lineage>
</organism>
<feature type="domain" description="FHA" evidence="12">
    <location>
        <begin position="108"/>
        <end position="157"/>
    </location>
</feature>
<dbReference type="InterPro" id="IPR000253">
    <property type="entry name" value="FHA_dom"/>
</dbReference>
<accession>A0A699ZE57</accession>
<evidence type="ECO:0000256" key="10">
    <source>
        <dbReference type="PROSITE-ProRule" id="PRU00278"/>
    </source>
</evidence>
<comment type="similarity">
    <text evidence="2">Belongs to the PpiC/parvulin rotamase family.</text>
</comment>